<sequence length="466" mass="53718">MAVRSTIKTHVVGAQSEREKLDVFGLFWIFLEILSLAQCWVLYHIWSMKTAVIERCVESKVLIQTAKFVLRVLKAIPLIGGPIAHIFDRLCIFIRLKLMPFMIRKKQTLEKLFRICLIDTTLRNRNVKFILTGDPLDITGTSTSIIIANHRSIMDYALIDFLVHGEHGPDLKQYLGHAFFNHGNYPTASKLRFVGWGRLTGVPSIKFFASILLRDENATVRSSDIERVLMREGNECLALFPEVNVITSELRLVQRKLAKESYLPQLDNVLYPRFKNFNSTVSCLARLQHIDRSRKARYFKKAAHKTGSMILKVRSSRGHPSAKQMAQINLFLGDENLADATVTAKPKPNTNKVPIIVSPFLWDIAIVYYRATYFCQNEHAHIRDMQVHAVTDKKNHYQLQQITPSLFQFLKCPWGDSPIFVRVHVNKVAIPDLLKMNDRKLESWLEKTWLAKDEVLKNMQDSVRLY</sequence>
<dbReference type="GO" id="GO:0036149">
    <property type="term" value="P:phosphatidylinositol acyl-chain remodeling"/>
    <property type="evidence" value="ECO:0007669"/>
    <property type="project" value="TreeGrafter"/>
</dbReference>
<dbReference type="GeneID" id="34684041"/>
<dbReference type="OrthoDB" id="189226at2759"/>
<reference evidence="2 3" key="1">
    <citation type="submission" date="2014-12" db="EMBL/GenBank/DDBJ databases">
        <authorList>
            <person name="Neuveglise Cecile"/>
        </authorList>
    </citation>
    <scope>NUCLEOTIDE SEQUENCE [LARGE SCALE GENOMIC DNA]</scope>
    <source>
        <strain evidence="2 3">CBS 12615</strain>
    </source>
</reference>
<dbReference type="PANTHER" id="PTHR10983">
    <property type="entry name" value="1-ACYLGLYCEROL-3-PHOSPHATE ACYLTRANSFERASE-RELATED"/>
    <property type="match status" value="1"/>
</dbReference>
<dbReference type="GO" id="GO:0005783">
    <property type="term" value="C:endoplasmic reticulum"/>
    <property type="evidence" value="ECO:0007669"/>
    <property type="project" value="TreeGrafter"/>
</dbReference>
<dbReference type="AlphaFoldDB" id="A0A0C7N243"/>
<dbReference type="GO" id="GO:0016746">
    <property type="term" value="F:acyltransferase activity"/>
    <property type="evidence" value="ECO:0007669"/>
    <property type="project" value="TreeGrafter"/>
</dbReference>
<dbReference type="EMBL" id="LN736360">
    <property type="protein sequence ID" value="CEP60639.1"/>
    <property type="molecule type" value="Genomic_DNA"/>
</dbReference>
<name>A0A0C7N243_9SACH</name>
<evidence type="ECO:0000313" key="3">
    <source>
        <dbReference type="Proteomes" id="UP000054304"/>
    </source>
</evidence>
<evidence type="ECO:0000313" key="2">
    <source>
        <dbReference type="EMBL" id="CEP60639.1"/>
    </source>
</evidence>
<keyword evidence="1" id="KW-1133">Transmembrane helix</keyword>
<dbReference type="RefSeq" id="XP_022626881.1">
    <property type="nucleotide sequence ID" value="XM_022774822.1"/>
</dbReference>
<dbReference type="HOGENOM" id="CLU_045029_0_0_1"/>
<evidence type="ECO:0000256" key="1">
    <source>
        <dbReference type="SAM" id="Phobius"/>
    </source>
</evidence>
<keyword evidence="1" id="KW-0812">Transmembrane</keyword>
<protein>
    <submittedName>
        <fullName evidence="2">LALA0S01e15566g1_1</fullName>
    </submittedName>
</protein>
<accession>A0A0C7N243</accession>
<organism evidence="2 3">
    <name type="scientific">Lachancea lanzarotensis</name>
    <dbReference type="NCBI Taxonomy" id="1245769"/>
    <lineage>
        <taxon>Eukaryota</taxon>
        <taxon>Fungi</taxon>
        <taxon>Dikarya</taxon>
        <taxon>Ascomycota</taxon>
        <taxon>Saccharomycotina</taxon>
        <taxon>Saccharomycetes</taxon>
        <taxon>Saccharomycetales</taxon>
        <taxon>Saccharomycetaceae</taxon>
        <taxon>Lachancea</taxon>
    </lineage>
</organism>
<keyword evidence="3" id="KW-1185">Reference proteome</keyword>
<dbReference type="Proteomes" id="UP000054304">
    <property type="component" value="Unassembled WGS sequence"/>
</dbReference>
<dbReference type="STRING" id="1245769.A0A0C7N243"/>
<dbReference type="PANTHER" id="PTHR10983:SF70">
    <property type="entry name" value="PROTEIN MUM3"/>
    <property type="match status" value="1"/>
</dbReference>
<gene>
    <name evidence="2" type="ORF">LALA0_S01e15566g</name>
</gene>
<keyword evidence="1" id="KW-0472">Membrane</keyword>
<feature type="transmembrane region" description="Helical" evidence="1">
    <location>
        <begin position="21"/>
        <end position="43"/>
    </location>
</feature>
<proteinExistence type="predicted"/>